<dbReference type="InterPro" id="IPR002397">
    <property type="entry name" value="Cyt_P450_B"/>
</dbReference>
<dbReference type="PANTHER" id="PTHR46696:SF6">
    <property type="entry name" value="P450, PUTATIVE (EUROFUNG)-RELATED"/>
    <property type="match status" value="1"/>
</dbReference>
<dbReference type="AlphaFoldDB" id="A0A4R0GQU1"/>
<keyword evidence="8" id="KW-0045">Antibiotic biosynthesis</keyword>
<evidence type="ECO:0000256" key="1">
    <source>
        <dbReference type="ARBA" id="ARBA00010617"/>
    </source>
</evidence>
<dbReference type="GO" id="GO:0004497">
    <property type="term" value="F:monooxygenase activity"/>
    <property type="evidence" value="ECO:0007669"/>
    <property type="project" value="UniProtKB-KW"/>
</dbReference>
<sequence length="406" mass="43911">MSPRHQRSPSMTAQPMSYPFARDDMLEPAAEFSRLRVERPVVPVELPTGGNAWLLTRYEDVRQVLGDPRFARGFGGPQPGGFASFLGYLAVFAAPEAQARFRRVAGKALLDCADQMRPAVSRLVDEALSELAAAGPPADLVGLVQLPVSIGVICELIGVPHEYQHTFRSWADTFLSISPAAMDQEKAVAAQADMDRYVRGLLAERAAAPGDDYLSTLLTTPDVDGVRMSEEEVIATTYALLVSGYQTVAHSLGKGMLALFRNPEQLAALRADPQLAGSAVEEFLRFAPPDAGFGMPLHATTDLEVAGVPIAAGESVLVGVWSANRDEETFPKAHHFDVARRPNQHLSFGIGIRYCTGAALARLQMELVLTRLLERFPRLALAVPAEQVEASSGMVVEGPKQLPVTW</sequence>
<evidence type="ECO:0000313" key="11">
    <source>
        <dbReference type="Proteomes" id="UP000292274"/>
    </source>
</evidence>
<dbReference type="PANTHER" id="PTHR46696">
    <property type="entry name" value="P450, PUTATIVE (EUROFUNG)-RELATED"/>
    <property type="match status" value="1"/>
</dbReference>
<evidence type="ECO:0000256" key="9">
    <source>
        <dbReference type="ARBA" id="ARBA00060683"/>
    </source>
</evidence>
<dbReference type="PRINTS" id="PR00359">
    <property type="entry name" value="BP450"/>
</dbReference>
<dbReference type="GO" id="GO:0016705">
    <property type="term" value="F:oxidoreductase activity, acting on paired donors, with incorporation or reduction of molecular oxygen"/>
    <property type="evidence" value="ECO:0007669"/>
    <property type="project" value="InterPro"/>
</dbReference>
<accession>A0A4R0GQU1</accession>
<organism evidence="10 11">
    <name type="scientific">Micromonospora zingiberis</name>
    <dbReference type="NCBI Taxonomy" id="2053011"/>
    <lineage>
        <taxon>Bacteria</taxon>
        <taxon>Bacillati</taxon>
        <taxon>Actinomycetota</taxon>
        <taxon>Actinomycetes</taxon>
        <taxon>Micromonosporales</taxon>
        <taxon>Micromonosporaceae</taxon>
        <taxon>Micromonospora</taxon>
    </lineage>
</organism>
<dbReference type="Pfam" id="PF00067">
    <property type="entry name" value="p450"/>
    <property type="match status" value="1"/>
</dbReference>
<evidence type="ECO:0000256" key="3">
    <source>
        <dbReference type="ARBA" id="ARBA00022723"/>
    </source>
</evidence>
<comment type="caution">
    <text evidence="10">The sequence shown here is derived from an EMBL/GenBank/DDBJ whole genome shotgun (WGS) entry which is preliminary data.</text>
</comment>
<keyword evidence="7" id="KW-0503">Monooxygenase</keyword>
<keyword evidence="5" id="KW-0560">Oxidoreductase</keyword>
<keyword evidence="4" id="KW-0521">NADP</keyword>
<evidence type="ECO:0000256" key="7">
    <source>
        <dbReference type="ARBA" id="ARBA00023033"/>
    </source>
</evidence>
<keyword evidence="3" id="KW-0479">Metal-binding</keyword>
<evidence type="ECO:0000256" key="2">
    <source>
        <dbReference type="ARBA" id="ARBA00022617"/>
    </source>
</evidence>
<dbReference type="OrthoDB" id="4156795at2"/>
<dbReference type="GO" id="GO:0017000">
    <property type="term" value="P:antibiotic biosynthetic process"/>
    <property type="evidence" value="ECO:0007669"/>
    <property type="project" value="UniProtKB-KW"/>
</dbReference>
<dbReference type="SUPFAM" id="SSF48264">
    <property type="entry name" value="Cytochrome P450"/>
    <property type="match status" value="1"/>
</dbReference>
<dbReference type="InterPro" id="IPR001128">
    <property type="entry name" value="Cyt_P450"/>
</dbReference>
<evidence type="ECO:0000313" key="10">
    <source>
        <dbReference type="EMBL" id="TCB97868.1"/>
    </source>
</evidence>
<proteinExistence type="inferred from homology"/>
<evidence type="ECO:0000256" key="5">
    <source>
        <dbReference type="ARBA" id="ARBA00023002"/>
    </source>
</evidence>
<comment type="similarity">
    <text evidence="1">Belongs to the cytochrome P450 family.</text>
</comment>
<dbReference type="Proteomes" id="UP000292274">
    <property type="component" value="Unassembled WGS sequence"/>
</dbReference>
<dbReference type="PRINTS" id="PR00385">
    <property type="entry name" value="P450"/>
</dbReference>
<reference evidence="10 11" key="1">
    <citation type="submission" date="2019-02" db="EMBL/GenBank/DDBJ databases">
        <title>Jishengella sp. nov., isolated from a root of Zingiber montanum.</title>
        <authorList>
            <person name="Kuncharoen N."/>
            <person name="Kudo T."/>
            <person name="Masahiro Y."/>
            <person name="Ohkuma M."/>
            <person name="Tanasupawat S."/>
        </authorList>
    </citation>
    <scope>NUCLEOTIDE SEQUENCE [LARGE SCALE GENOMIC DNA]</scope>
    <source>
        <strain evidence="10 11">PLAI 1-1</strain>
    </source>
</reference>
<keyword evidence="11" id="KW-1185">Reference proteome</keyword>
<keyword evidence="6" id="KW-0408">Iron</keyword>
<gene>
    <name evidence="10" type="ORF">E0H26_09700</name>
</gene>
<name>A0A4R0GQU1_9ACTN</name>
<dbReference type="GO" id="GO:0005506">
    <property type="term" value="F:iron ion binding"/>
    <property type="evidence" value="ECO:0007669"/>
    <property type="project" value="InterPro"/>
</dbReference>
<keyword evidence="2" id="KW-0349">Heme</keyword>
<dbReference type="EMBL" id="SJJR01000005">
    <property type="protein sequence ID" value="TCB97868.1"/>
    <property type="molecule type" value="Genomic_DNA"/>
</dbReference>
<dbReference type="CDD" id="cd11031">
    <property type="entry name" value="Cyp158A-like"/>
    <property type="match status" value="1"/>
</dbReference>
<evidence type="ECO:0000256" key="6">
    <source>
        <dbReference type="ARBA" id="ARBA00023004"/>
    </source>
</evidence>
<evidence type="ECO:0000256" key="8">
    <source>
        <dbReference type="ARBA" id="ARBA00023194"/>
    </source>
</evidence>
<dbReference type="InterPro" id="IPR036396">
    <property type="entry name" value="Cyt_P450_sf"/>
</dbReference>
<dbReference type="GO" id="GO:0020037">
    <property type="term" value="F:heme binding"/>
    <property type="evidence" value="ECO:0007669"/>
    <property type="project" value="InterPro"/>
</dbReference>
<comment type="pathway">
    <text evidence="9">Antibiotic biosynthesis; mycinamicin biosynthesis.</text>
</comment>
<dbReference type="FunFam" id="1.10.630.10:FF:000018">
    <property type="entry name" value="Cytochrome P450 monooxygenase"/>
    <property type="match status" value="1"/>
</dbReference>
<evidence type="ECO:0000256" key="4">
    <source>
        <dbReference type="ARBA" id="ARBA00022857"/>
    </source>
</evidence>
<protein>
    <submittedName>
        <fullName evidence="10">Cytochrome P450</fullName>
    </submittedName>
</protein>
<dbReference type="Gene3D" id="1.10.630.10">
    <property type="entry name" value="Cytochrome P450"/>
    <property type="match status" value="1"/>
</dbReference>